<feature type="domain" description="NAD(P)-binding" evidence="1">
    <location>
        <begin position="8"/>
        <end position="204"/>
    </location>
</feature>
<dbReference type="InterPro" id="IPR051606">
    <property type="entry name" value="Polyketide_Oxido-like"/>
</dbReference>
<evidence type="ECO:0000313" key="3">
    <source>
        <dbReference type="Proteomes" id="UP000182089"/>
    </source>
</evidence>
<reference evidence="2 3" key="1">
    <citation type="submission" date="2016-10" db="EMBL/GenBank/DDBJ databases">
        <authorList>
            <person name="Varghese N."/>
            <person name="Submissions S."/>
        </authorList>
    </citation>
    <scope>NUCLEOTIDE SEQUENCE [LARGE SCALE GENOMIC DNA]</scope>
    <source>
        <strain evidence="2 3">WC1T17</strain>
    </source>
</reference>
<sequence>MIKLGIIGASGKAGSALFKKAAADSEFEVTAFVRDEKKARTILGPKAHLVVKDAFDLTKDDLKGQDVIVDAFATAPQMAYLHVDLATKLIALFRNEKQRLVFILGAGSLKTGEDQHLFVEDIKKMPGADSWVEIPKNQLLELNFLKDVVNVDWVGVSPGAEFKLGPAAQNTLYGQDDLLFNDHGASFTTYDTMANVLIEEIKHPKHHQIRFTVINND</sequence>
<dbReference type="InterPro" id="IPR016040">
    <property type="entry name" value="NAD(P)-bd_dom"/>
</dbReference>
<dbReference type="Proteomes" id="UP000182089">
    <property type="component" value="Unassembled WGS sequence"/>
</dbReference>
<dbReference type="Gene3D" id="3.40.50.720">
    <property type="entry name" value="NAD(P)-binding Rossmann-like Domain"/>
    <property type="match status" value="1"/>
</dbReference>
<evidence type="ECO:0000313" key="2">
    <source>
        <dbReference type="EMBL" id="SEM74926.1"/>
    </source>
</evidence>
<dbReference type="PANTHER" id="PTHR43355:SF2">
    <property type="entry name" value="FLAVIN REDUCTASE (NADPH)"/>
    <property type="match status" value="1"/>
</dbReference>
<dbReference type="Pfam" id="PF13460">
    <property type="entry name" value="NAD_binding_10"/>
    <property type="match status" value="1"/>
</dbReference>
<comment type="caution">
    <text evidence="2">The sequence shown here is derived from an EMBL/GenBank/DDBJ whole genome shotgun (WGS) entry which is preliminary data.</text>
</comment>
<evidence type="ECO:0000259" key="1">
    <source>
        <dbReference type="Pfam" id="PF13460"/>
    </source>
</evidence>
<accession>A0ABY1AC51</accession>
<organism evidence="2 3">
    <name type="scientific">Ligilactobacillus ruminis</name>
    <dbReference type="NCBI Taxonomy" id="1623"/>
    <lineage>
        <taxon>Bacteria</taxon>
        <taxon>Bacillati</taxon>
        <taxon>Bacillota</taxon>
        <taxon>Bacilli</taxon>
        <taxon>Lactobacillales</taxon>
        <taxon>Lactobacillaceae</taxon>
        <taxon>Ligilactobacillus</taxon>
    </lineage>
</organism>
<dbReference type="InterPro" id="IPR036291">
    <property type="entry name" value="NAD(P)-bd_dom_sf"/>
</dbReference>
<dbReference type="EMBL" id="FOCC01000008">
    <property type="protein sequence ID" value="SEM74926.1"/>
    <property type="molecule type" value="Genomic_DNA"/>
</dbReference>
<dbReference type="PANTHER" id="PTHR43355">
    <property type="entry name" value="FLAVIN REDUCTASE (NADPH)"/>
    <property type="match status" value="1"/>
</dbReference>
<dbReference type="SUPFAM" id="SSF51735">
    <property type="entry name" value="NAD(P)-binding Rossmann-fold domains"/>
    <property type="match status" value="1"/>
</dbReference>
<gene>
    <name evidence="2" type="ORF">SAMN05216431_10823</name>
</gene>
<name>A0ABY1AC51_9LACO</name>
<proteinExistence type="predicted"/>
<protein>
    <recommendedName>
        <fullName evidence="1">NAD(P)-binding domain-containing protein</fullName>
    </recommendedName>
</protein>